<dbReference type="EMBL" id="CAAGRJ010029393">
    <property type="protein sequence ID" value="VFV40727.1"/>
    <property type="molecule type" value="Genomic_DNA"/>
</dbReference>
<sequence>MEMLSEVSVHPISTWCSWRRGGGGRGGARTRSSHCAPDGGSELCGGGDCAPVWGSAETARSDCEGLCWNLAARRLGEQPHAGSHSAGQFSSSFGSFAQPCTQWLHKADYKLQRIPEGAKSDAGANEPREPLIPVTEWDKLGKAWTTQIQAHQAAESLPWEPGVIIRPIQRGPGTLGARRPAGRRGSASAPWGCGDPARAWGWDGAPGGGLCLCTRGFGKICAPTCPCQHQ</sequence>
<protein>
    <submittedName>
        <fullName evidence="2">Uncharacterized protein</fullName>
    </submittedName>
</protein>
<evidence type="ECO:0000313" key="3">
    <source>
        <dbReference type="Proteomes" id="UP000386466"/>
    </source>
</evidence>
<proteinExistence type="predicted"/>
<name>A0A485P7L2_LYNPA</name>
<gene>
    <name evidence="2" type="ORF">LYPA_23C019048</name>
</gene>
<organism evidence="2 3">
    <name type="scientific">Lynx pardinus</name>
    <name type="common">Iberian lynx</name>
    <name type="synonym">Felis pardina</name>
    <dbReference type="NCBI Taxonomy" id="191816"/>
    <lineage>
        <taxon>Eukaryota</taxon>
        <taxon>Metazoa</taxon>
        <taxon>Chordata</taxon>
        <taxon>Craniata</taxon>
        <taxon>Vertebrata</taxon>
        <taxon>Euteleostomi</taxon>
        <taxon>Mammalia</taxon>
        <taxon>Eutheria</taxon>
        <taxon>Laurasiatheria</taxon>
        <taxon>Carnivora</taxon>
        <taxon>Feliformia</taxon>
        <taxon>Felidae</taxon>
        <taxon>Felinae</taxon>
        <taxon>Lynx</taxon>
    </lineage>
</organism>
<dbReference type="Proteomes" id="UP000386466">
    <property type="component" value="Unassembled WGS sequence"/>
</dbReference>
<evidence type="ECO:0000313" key="2">
    <source>
        <dbReference type="EMBL" id="VFV40727.1"/>
    </source>
</evidence>
<accession>A0A485P7L2</accession>
<evidence type="ECO:0000256" key="1">
    <source>
        <dbReference type="SAM" id="MobiDB-lite"/>
    </source>
</evidence>
<feature type="region of interest" description="Disordered" evidence="1">
    <location>
        <begin position="170"/>
        <end position="190"/>
    </location>
</feature>
<dbReference type="AlphaFoldDB" id="A0A485P7L2"/>
<keyword evidence="3" id="KW-1185">Reference proteome</keyword>
<reference evidence="2 3" key="1">
    <citation type="submission" date="2019-01" db="EMBL/GenBank/DDBJ databases">
        <authorList>
            <person name="Alioto T."/>
            <person name="Alioto T."/>
        </authorList>
    </citation>
    <scope>NUCLEOTIDE SEQUENCE [LARGE SCALE GENOMIC DNA]</scope>
</reference>